<dbReference type="PANTHER" id="PTHR44846:SF1">
    <property type="entry name" value="MANNOSYL-D-GLYCERATE TRANSPORT_METABOLISM SYSTEM REPRESSOR MNGR-RELATED"/>
    <property type="match status" value="1"/>
</dbReference>
<keyword evidence="2" id="KW-0238">DNA-binding</keyword>
<proteinExistence type="predicted"/>
<dbReference type="Gene3D" id="3.40.1410.10">
    <property type="entry name" value="Chorismate lyase-like"/>
    <property type="match status" value="1"/>
</dbReference>
<dbReference type="InterPro" id="IPR011663">
    <property type="entry name" value="UTRA"/>
</dbReference>
<dbReference type="FunFam" id="1.10.10.10:FF:000079">
    <property type="entry name" value="GntR family transcriptional regulator"/>
    <property type="match status" value="1"/>
</dbReference>
<evidence type="ECO:0000259" key="4">
    <source>
        <dbReference type="PROSITE" id="PS50949"/>
    </source>
</evidence>
<name>I4EFT9_9BACT</name>
<dbReference type="PROSITE" id="PS50949">
    <property type="entry name" value="HTH_GNTR"/>
    <property type="match status" value="1"/>
</dbReference>
<organism evidence="5 6">
    <name type="scientific">Nitrolancea hollandica Lb</name>
    <dbReference type="NCBI Taxonomy" id="1129897"/>
    <lineage>
        <taxon>Bacteria</taxon>
        <taxon>Pseudomonadati</taxon>
        <taxon>Thermomicrobiota</taxon>
        <taxon>Thermomicrobia</taxon>
        <taxon>Sphaerobacterales</taxon>
        <taxon>Sphaerobacterineae</taxon>
        <taxon>Sphaerobacteraceae</taxon>
        <taxon>Nitrolancea</taxon>
    </lineage>
</organism>
<dbReference type="SMART" id="SM00345">
    <property type="entry name" value="HTH_GNTR"/>
    <property type="match status" value="1"/>
</dbReference>
<evidence type="ECO:0000313" key="5">
    <source>
        <dbReference type="EMBL" id="CCF83551.1"/>
    </source>
</evidence>
<dbReference type="SMART" id="SM00866">
    <property type="entry name" value="UTRA"/>
    <property type="match status" value="1"/>
</dbReference>
<keyword evidence="1" id="KW-0805">Transcription regulation</keyword>
<dbReference type="InterPro" id="IPR050679">
    <property type="entry name" value="Bact_HTH_transcr_reg"/>
</dbReference>
<dbReference type="Proteomes" id="UP000004221">
    <property type="component" value="Unassembled WGS sequence"/>
</dbReference>
<dbReference type="InterPro" id="IPR036390">
    <property type="entry name" value="WH_DNA-bd_sf"/>
</dbReference>
<dbReference type="EMBL" id="CAGS01000158">
    <property type="protein sequence ID" value="CCF83551.1"/>
    <property type="molecule type" value="Genomic_DNA"/>
</dbReference>
<protein>
    <submittedName>
        <fullName evidence="5">Transcriptional regulator, GntR family</fullName>
    </submittedName>
</protein>
<dbReference type="GO" id="GO:0003677">
    <property type="term" value="F:DNA binding"/>
    <property type="evidence" value="ECO:0007669"/>
    <property type="project" value="UniProtKB-KW"/>
</dbReference>
<reference evidence="5 6" key="1">
    <citation type="journal article" date="2012" name="ISME J.">
        <title>Nitrification expanded: discovery, physiology and genomics of a nitrite-oxidizing bacterium from the phylum Chloroflexi.</title>
        <authorList>
            <person name="Sorokin D.Y."/>
            <person name="Lucker S."/>
            <person name="Vejmelkova D."/>
            <person name="Kostrikina N.A."/>
            <person name="Kleerebezem R."/>
            <person name="Rijpstra W.I."/>
            <person name="Damste J.S."/>
            <person name="Le Paslier D."/>
            <person name="Muyzer G."/>
            <person name="Wagner M."/>
            <person name="van Loosdrecht M.C."/>
            <person name="Daims H."/>
        </authorList>
    </citation>
    <scope>NUCLEOTIDE SEQUENCE [LARGE SCALE GENOMIC DNA]</scope>
    <source>
        <strain evidence="6">none</strain>
    </source>
</reference>
<keyword evidence="3" id="KW-0804">Transcription</keyword>
<dbReference type="AlphaFoldDB" id="I4EFT9"/>
<accession>I4EFT9</accession>
<dbReference type="Gene3D" id="1.10.10.10">
    <property type="entry name" value="Winged helix-like DNA-binding domain superfamily/Winged helix DNA-binding domain"/>
    <property type="match status" value="1"/>
</dbReference>
<evidence type="ECO:0000256" key="1">
    <source>
        <dbReference type="ARBA" id="ARBA00023015"/>
    </source>
</evidence>
<comment type="caution">
    <text evidence="5">The sequence shown here is derived from an EMBL/GenBank/DDBJ whole genome shotgun (WGS) entry which is preliminary data.</text>
</comment>
<feature type="domain" description="HTH gntR-type" evidence="4">
    <location>
        <begin position="8"/>
        <end position="76"/>
    </location>
</feature>
<evidence type="ECO:0000256" key="3">
    <source>
        <dbReference type="ARBA" id="ARBA00023163"/>
    </source>
</evidence>
<dbReference type="Pfam" id="PF07702">
    <property type="entry name" value="UTRA"/>
    <property type="match status" value="1"/>
</dbReference>
<dbReference type="SUPFAM" id="SSF64288">
    <property type="entry name" value="Chorismate lyase-like"/>
    <property type="match status" value="1"/>
</dbReference>
<keyword evidence="6" id="KW-1185">Reference proteome</keyword>
<sequence length="261" mass="29532">MNEMRAKGPLYQQLADTLRREIAEGRYRVGDRIPSEEALCEQFGVSRITVRAAIDLLADAGLLRRRQGKGTFVSAPPIEQELVQLNDFVEDMTAAGLLPTSQIIHLGEEPAPAEVARMFDLAPGSPIVRLDRLRLGDGSPVAFDRTYLPLRFGRLLDRERLADETIYHQLRTQYGIRVVSGTFVIEAGLASCEIAHHLGTERNAPLLIVRRTSYTDPSQPVYYQERSYRADRVCYRLELTRGDQDERSRLTGFAPVFESRR</sequence>
<dbReference type="PANTHER" id="PTHR44846">
    <property type="entry name" value="MANNOSYL-D-GLYCERATE TRANSPORT/METABOLISM SYSTEM REPRESSOR MNGR-RELATED"/>
    <property type="match status" value="1"/>
</dbReference>
<dbReference type="PRINTS" id="PR00035">
    <property type="entry name" value="HTHGNTR"/>
</dbReference>
<dbReference type="CDD" id="cd07377">
    <property type="entry name" value="WHTH_GntR"/>
    <property type="match status" value="1"/>
</dbReference>
<dbReference type="OrthoDB" id="146373at2"/>
<dbReference type="SUPFAM" id="SSF46785">
    <property type="entry name" value="Winged helix' DNA-binding domain"/>
    <property type="match status" value="1"/>
</dbReference>
<evidence type="ECO:0000256" key="2">
    <source>
        <dbReference type="ARBA" id="ARBA00023125"/>
    </source>
</evidence>
<dbReference type="InterPro" id="IPR000524">
    <property type="entry name" value="Tscrpt_reg_HTH_GntR"/>
</dbReference>
<evidence type="ECO:0000313" key="6">
    <source>
        <dbReference type="Proteomes" id="UP000004221"/>
    </source>
</evidence>
<dbReference type="Pfam" id="PF00392">
    <property type="entry name" value="GntR"/>
    <property type="match status" value="1"/>
</dbReference>
<dbReference type="GO" id="GO:0003700">
    <property type="term" value="F:DNA-binding transcription factor activity"/>
    <property type="evidence" value="ECO:0007669"/>
    <property type="project" value="InterPro"/>
</dbReference>
<dbReference type="GO" id="GO:0045892">
    <property type="term" value="P:negative regulation of DNA-templated transcription"/>
    <property type="evidence" value="ECO:0007669"/>
    <property type="project" value="TreeGrafter"/>
</dbReference>
<gene>
    <name evidence="5" type="ORF">NITHO_2400011</name>
</gene>
<dbReference type="InterPro" id="IPR028978">
    <property type="entry name" value="Chorismate_lyase_/UTRA_dom_sf"/>
</dbReference>
<dbReference type="InterPro" id="IPR036388">
    <property type="entry name" value="WH-like_DNA-bd_sf"/>
</dbReference>